<dbReference type="Pfam" id="PF19746">
    <property type="entry name" value="DUF6233"/>
    <property type="match status" value="1"/>
</dbReference>
<dbReference type="RefSeq" id="WP_067418358.1">
    <property type="nucleotide sequence ID" value="NZ_JBFBGG010000028.1"/>
</dbReference>
<dbReference type="InterPro" id="IPR046200">
    <property type="entry name" value="DUF6233"/>
</dbReference>
<gene>
    <name evidence="1" type="ORF">FRZ02_02905</name>
</gene>
<evidence type="ECO:0000313" key="1">
    <source>
        <dbReference type="EMBL" id="TWV25697.1"/>
    </source>
</evidence>
<reference evidence="2" key="1">
    <citation type="journal article" date="2019" name="Microbiol. Resour. Announc.">
        <title>Draft Genomic Sequences of Streptomyces misionensis and Streptomyces albidoflavus, bacteria applied for phytopathogen biocontrol.</title>
        <authorList>
            <person name="Pylro V."/>
            <person name="Dias A."/>
            <person name="Andreote F."/>
            <person name="Varani A."/>
            <person name="Andreote C."/>
            <person name="Bernardo E."/>
            <person name="Martins T."/>
        </authorList>
    </citation>
    <scope>NUCLEOTIDE SEQUENCE [LARGE SCALE GENOMIC DNA]</scope>
    <source>
        <strain evidence="2">77</strain>
    </source>
</reference>
<dbReference type="Proteomes" id="UP000318052">
    <property type="component" value="Unassembled WGS sequence"/>
</dbReference>
<protein>
    <submittedName>
        <fullName evidence="1">Uncharacterized protein</fullName>
    </submittedName>
</protein>
<proteinExistence type="predicted"/>
<name>A0ABY3GZT4_9ACTN</name>
<comment type="caution">
    <text evidence="1">The sequence shown here is derived from an EMBL/GenBank/DDBJ whole genome shotgun (WGS) entry which is preliminary data.</text>
</comment>
<keyword evidence="2" id="KW-1185">Reference proteome</keyword>
<sequence>MSDLPADLPCLHVLRTWHAMWLARIDKAIATAEQREAETRRGAEVRPPLAGARVRPLDTEQARQALVDVEACSMCRPDTDLGLL</sequence>
<evidence type="ECO:0000313" key="2">
    <source>
        <dbReference type="Proteomes" id="UP000318052"/>
    </source>
</evidence>
<organism evidence="1 2">
    <name type="scientific">Streptomyces albidoflavus</name>
    <dbReference type="NCBI Taxonomy" id="1886"/>
    <lineage>
        <taxon>Bacteria</taxon>
        <taxon>Bacillati</taxon>
        <taxon>Actinomycetota</taxon>
        <taxon>Actinomycetes</taxon>
        <taxon>Kitasatosporales</taxon>
        <taxon>Streptomycetaceae</taxon>
        <taxon>Streptomyces</taxon>
        <taxon>Streptomyces albidoflavus group</taxon>
    </lineage>
</organism>
<accession>A0ABY3GZT4</accession>
<dbReference type="EMBL" id="VOGX01000018">
    <property type="protein sequence ID" value="TWV25697.1"/>
    <property type="molecule type" value="Genomic_DNA"/>
</dbReference>